<dbReference type="PANTHER" id="PTHR23028">
    <property type="entry name" value="ACETYLTRANSFERASE"/>
    <property type="match status" value="1"/>
</dbReference>
<organism evidence="3 4">
    <name type="scientific">Pseudomonas putida</name>
    <name type="common">Arthrobacter siderocapsulatus</name>
    <dbReference type="NCBI Taxonomy" id="303"/>
    <lineage>
        <taxon>Bacteria</taxon>
        <taxon>Pseudomonadati</taxon>
        <taxon>Pseudomonadota</taxon>
        <taxon>Gammaproteobacteria</taxon>
        <taxon>Pseudomonadales</taxon>
        <taxon>Pseudomonadaceae</taxon>
        <taxon>Pseudomonas</taxon>
    </lineage>
</organism>
<keyword evidence="1" id="KW-0812">Transmembrane</keyword>
<name>A0AAD0PF15_PSEPU</name>
<feature type="transmembrane region" description="Helical" evidence="1">
    <location>
        <begin position="81"/>
        <end position="102"/>
    </location>
</feature>
<dbReference type="GO" id="GO:0016747">
    <property type="term" value="F:acyltransferase activity, transferring groups other than amino-acyl groups"/>
    <property type="evidence" value="ECO:0007669"/>
    <property type="project" value="InterPro"/>
</dbReference>
<evidence type="ECO:0000259" key="2">
    <source>
        <dbReference type="Pfam" id="PF01757"/>
    </source>
</evidence>
<feature type="domain" description="Acyltransferase 3" evidence="2">
    <location>
        <begin position="4"/>
        <end position="179"/>
    </location>
</feature>
<reference evidence="3 4" key="1">
    <citation type="submission" date="2018-06" db="EMBL/GenBank/DDBJ databases">
        <title>The genome of Pseudomonas putida NX-1, a lignin degrader.</title>
        <authorList>
            <person name="Xu Z."/>
        </authorList>
    </citation>
    <scope>NUCLEOTIDE SEQUENCE [LARGE SCALE GENOMIC DNA]</scope>
    <source>
        <strain evidence="3 4">NX-1</strain>
    </source>
</reference>
<dbReference type="InterPro" id="IPR002656">
    <property type="entry name" value="Acyl_transf_3_dom"/>
</dbReference>
<feature type="transmembrane region" description="Helical" evidence="1">
    <location>
        <begin position="38"/>
        <end position="60"/>
    </location>
</feature>
<dbReference type="PANTHER" id="PTHR23028:SF131">
    <property type="entry name" value="BLR2367 PROTEIN"/>
    <property type="match status" value="1"/>
</dbReference>
<proteinExistence type="predicted"/>
<sequence>MIRNVQFLRFIAAAMVVFAHYPLFAVTELGANPSLLKLGGFGVDIFFVISGFIMLLILYPTSTSNTNTPAMSWSQFIKKRIYRVWPLYFVGTALVFIVASIINGSSISNDVEISRAYNSSKADIFLVLQSLTFSHAFIAPVLDVGWTLQFEFAFYITIALSLAIGIRKCDSLILAFSLILLRQAWPRLR</sequence>
<gene>
    <name evidence="3" type="ORF">C1S65_09605</name>
</gene>
<dbReference type="Proteomes" id="UP000251617">
    <property type="component" value="Chromosome"/>
</dbReference>
<dbReference type="Pfam" id="PF01757">
    <property type="entry name" value="Acyl_transf_3"/>
    <property type="match status" value="1"/>
</dbReference>
<evidence type="ECO:0000256" key="1">
    <source>
        <dbReference type="SAM" id="Phobius"/>
    </source>
</evidence>
<dbReference type="GO" id="GO:0016020">
    <property type="term" value="C:membrane"/>
    <property type="evidence" value="ECO:0007669"/>
    <property type="project" value="TreeGrafter"/>
</dbReference>
<dbReference type="GO" id="GO:0000271">
    <property type="term" value="P:polysaccharide biosynthetic process"/>
    <property type="evidence" value="ECO:0007669"/>
    <property type="project" value="TreeGrafter"/>
</dbReference>
<feature type="transmembrane region" description="Helical" evidence="1">
    <location>
        <begin position="152"/>
        <end position="181"/>
    </location>
</feature>
<evidence type="ECO:0000313" key="3">
    <source>
        <dbReference type="EMBL" id="AXA24352.1"/>
    </source>
</evidence>
<dbReference type="InterPro" id="IPR050879">
    <property type="entry name" value="Acyltransferase_3"/>
</dbReference>
<dbReference type="EMBL" id="CP030750">
    <property type="protein sequence ID" value="AXA24352.1"/>
    <property type="molecule type" value="Genomic_DNA"/>
</dbReference>
<feature type="transmembrane region" description="Helical" evidence="1">
    <location>
        <begin position="7"/>
        <end position="26"/>
    </location>
</feature>
<dbReference type="AlphaFoldDB" id="A0AAD0PF15"/>
<evidence type="ECO:0000313" key="4">
    <source>
        <dbReference type="Proteomes" id="UP000251617"/>
    </source>
</evidence>
<keyword evidence="1" id="KW-1133">Transmembrane helix</keyword>
<keyword evidence="1" id="KW-0472">Membrane</keyword>
<protein>
    <recommendedName>
        <fullName evidence="2">Acyltransferase 3 domain-containing protein</fullName>
    </recommendedName>
</protein>
<accession>A0AAD0PF15</accession>